<keyword evidence="1" id="KW-0812">Transmembrane</keyword>
<protein>
    <submittedName>
        <fullName evidence="3">DUF58 domain-containing protein</fullName>
    </submittedName>
</protein>
<gene>
    <name evidence="3" type="ORF">OWO01_13410</name>
</gene>
<evidence type="ECO:0000313" key="3">
    <source>
        <dbReference type="EMBL" id="MCZ0704203.1"/>
    </source>
</evidence>
<feature type="transmembrane region" description="Helical" evidence="1">
    <location>
        <begin position="12"/>
        <end position="29"/>
    </location>
</feature>
<organism evidence="3 4">
    <name type="scientific">Natronobacillus azotifigens</name>
    <dbReference type="NCBI Taxonomy" id="472978"/>
    <lineage>
        <taxon>Bacteria</taxon>
        <taxon>Bacillati</taxon>
        <taxon>Bacillota</taxon>
        <taxon>Bacilli</taxon>
        <taxon>Bacillales</taxon>
        <taxon>Bacillaceae</taxon>
        <taxon>Natronobacillus</taxon>
    </lineage>
</organism>
<dbReference type="EMBL" id="JAPRAT010000030">
    <property type="protein sequence ID" value="MCZ0704203.1"/>
    <property type="molecule type" value="Genomic_DNA"/>
</dbReference>
<evidence type="ECO:0000313" key="4">
    <source>
        <dbReference type="Proteomes" id="UP001084197"/>
    </source>
</evidence>
<evidence type="ECO:0000259" key="2">
    <source>
        <dbReference type="Pfam" id="PF01882"/>
    </source>
</evidence>
<dbReference type="Proteomes" id="UP001084197">
    <property type="component" value="Unassembled WGS sequence"/>
</dbReference>
<reference evidence="3" key="1">
    <citation type="submission" date="2022-11" db="EMBL/GenBank/DDBJ databases">
        <title>WGS of Natronobacillus azotifigens 24KS-1, an anaerobic diazotrophic haloalkaliphile from soda-rich habitats.</title>
        <authorList>
            <person name="Sorokin D.Y."/>
            <person name="Merkel A.Y."/>
        </authorList>
    </citation>
    <scope>NUCLEOTIDE SEQUENCE</scope>
    <source>
        <strain evidence="3">24KS-1</strain>
    </source>
</reference>
<keyword evidence="1" id="KW-0472">Membrane</keyword>
<evidence type="ECO:0000256" key="1">
    <source>
        <dbReference type="SAM" id="Phobius"/>
    </source>
</evidence>
<dbReference type="PANTHER" id="PTHR34351">
    <property type="entry name" value="SLR1927 PROTEIN-RELATED"/>
    <property type="match status" value="1"/>
</dbReference>
<proteinExistence type="predicted"/>
<sequence>MIRYVKTANKLIQLVIIFAILFAYAMFQGGFVSWFLLYAFIPVLVYLLLLLFYPISDWQIERVLSDTTNKAGGSVTVTIYLKRKIPVPLPYLIVEDNFSESFHYRFVDKQIVSYLLTPNFLKMKRVKKQVQYPIFRRELVYQYQLNDLPRGIHTFRSVTIETGDMFGFVTKKFTHFAESTLSVAPFVKEITMLKSNNRHAEGKQSSSMLDTERANVVTSVREYLPGDRFSWIDWKTTARSEKLMTKEFDKEQLAEVLVILDASAQATANLAAFEINVSLVTGLIERLQKQGIKVGVFGLSGKVKYFPAQTGSHNQMRTAYFTNIQPDASCLFEPTLQANLGKISPDTLVLMCVSDLTEASIKVYKQLQERSKKLLLFLTKPARSITTENEQVAHQLTQYGIQVVVLNEHLLKQERLAVKL</sequence>
<keyword evidence="4" id="KW-1185">Reference proteome</keyword>
<dbReference type="InterPro" id="IPR002881">
    <property type="entry name" value="DUF58"/>
</dbReference>
<dbReference type="PANTHER" id="PTHR34351:SF2">
    <property type="entry name" value="DUF58 DOMAIN-CONTAINING PROTEIN"/>
    <property type="match status" value="1"/>
</dbReference>
<name>A0A9J6RFU0_9BACI</name>
<dbReference type="AlphaFoldDB" id="A0A9J6RFU0"/>
<dbReference type="RefSeq" id="WP_268780973.1">
    <property type="nucleotide sequence ID" value="NZ_JAPRAT010000030.1"/>
</dbReference>
<keyword evidence="1" id="KW-1133">Transmembrane helix</keyword>
<feature type="domain" description="DUF58" evidence="2">
    <location>
        <begin position="219"/>
        <end position="328"/>
    </location>
</feature>
<accession>A0A9J6RFU0</accession>
<feature type="transmembrane region" description="Helical" evidence="1">
    <location>
        <begin position="35"/>
        <end position="55"/>
    </location>
</feature>
<dbReference type="Pfam" id="PF01882">
    <property type="entry name" value="DUF58"/>
    <property type="match status" value="1"/>
</dbReference>
<comment type="caution">
    <text evidence="3">The sequence shown here is derived from an EMBL/GenBank/DDBJ whole genome shotgun (WGS) entry which is preliminary data.</text>
</comment>